<feature type="domain" description="Type II methyltransferase M.TaqI-like" evidence="8">
    <location>
        <begin position="529"/>
        <end position="598"/>
    </location>
</feature>
<evidence type="ECO:0000256" key="3">
    <source>
        <dbReference type="ARBA" id="ARBA00022603"/>
    </source>
</evidence>
<proteinExistence type="inferred from homology"/>
<dbReference type="HOGENOM" id="CLU_305628_0_0_7"/>
<dbReference type="PANTHER" id="PTHR33841:SF5">
    <property type="entry name" value="DNA METHYLASE (MODIFICATION METHYLASE) (METHYLTRANSFERASE)-RELATED"/>
    <property type="match status" value="1"/>
</dbReference>
<dbReference type="AlphaFoldDB" id="F2NH01"/>
<dbReference type="Pfam" id="PF07669">
    <property type="entry name" value="Eco57I"/>
    <property type="match status" value="1"/>
</dbReference>
<dbReference type="Gene3D" id="3.40.50.150">
    <property type="entry name" value="Vaccinia Virus protein VP39"/>
    <property type="match status" value="1"/>
</dbReference>
<dbReference type="InterPro" id="IPR054520">
    <property type="entry name" value="M_Eco57I_C"/>
</dbReference>
<dbReference type="Pfam" id="PF02384">
    <property type="entry name" value="N6_Mtase"/>
    <property type="match status" value="1"/>
</dbReference>
<evidence type="ECO:0000259" key="9">
    <source>
        <dbReference type="Pfam" id="PF22837"/>
    </source>
</evidence>
<evidence type="ECO:0000256" key="2">
    <source>
        <dbReference type="ARBA" id="ARBA00011900"/>
    </source>
</evidence>
<dbReference type="InterPro" id="IPR011639">
    <property type="entry name" value="MethylTrfase_TaqI-like_dom"/>
</dbReference>
<evidence type="ECO:0000256" key="1">
    <source>
        <dbReference type="ARBA" id="ARBA00006594"/>
    </source>
</evidence>
<sequence>MNTHVGEIFQRFLALFPSEADALLSIEQIQSADAIASTKTPYFTVLIKGRHSQGDEPLAMVLMTLPSLSAEDHAILDFASRRARAYKAPFFLTWTLRQAILWRTPKPGIPASRDSLEKVKQYPELFEVDATEQHQQSEPVKLTILNRGKELIRDLESLHKNEALELVQLDATYFVGRLLEAVHTLLPLVSASIHQRLQHEIQFNKEISAWAVKQAIAGSPSDPEFAQAIARQIIYRLLGKVLFYQSLRRSARHLPKLELDRVDTSQVLPTLRAAFTQALAIDYHAVFEEDVPDRLQWPSQASLELAKLIGDFNTRDFAHLPQDVVGNVFERLIPPEERHGLGQYFTSENLCDFIAAFCIRSPHDTVLDPSCGTGTFLIRAYDRLRWLGRHDHTKLLSQIWGVDIGPFPAELATINLFRQRISEHGNFPRIICQDFFRITPGECFPFPPPKMDLDNPQTIEEPFPQFEAIIGNFPYVSADRIEKYEAGYLDFIRRRLLNGWFEDYPQLFCHKNQNAQIKFERDIAENRHKRNDYQKNGLQIHISTYADLYVYLFFHAARFLKPGGRMGIVTSNAWLDVNYGFELQKFFLQYFKIAAILESRCEPWFTEAAVNTIVTILERCDVPQDRDAHLVRFVKVKRALNDLIPGDPVIEALPRWQHLTGLVHHLEKAGNKYGKTYPLGMVTEENDNFRIRILRQGEMSQEVERTGKTVKWGRYLRAPQVFFDLITKGKVCLFRDIAALQRGGLTRINEFFHITQETAAKFNLEDEYLLPLMKSPKETSTIFLNPNDLKLRIFVCRKNKKELEKEGHYGALRYIEWGEKQTYKTGEFKGLTWPEGTWLKKRYPGWWALPDNETQTGQIFWNKDRADRHFTIVSQLPIIPDSTCYFIKADRNIISDMILAAFLNSTICYLFIEIVGRVILGDGVLATKVEEANEYLHIPDPRLLSEDEKKEILSAFEKLSCRQIESIFDEVKQVDRNALDTLILKAMGLDPRQCLKPLYEGLCELVRERIQLGQMRQKARKTKTRVAKAEQKIAEEVLDEIIPEGPRRFPEDFFSPAAAADIKHAVELPPEPILFNNIPLFMEVQAKDGDFRHPVASPAEGKFLVYAQQAGHQVAQVPDKKVEISRTVANYERYLRELRQQLTEAYYRWTLDARAAARLTQSAFNRFHLPTPEE</sequence>
<protein>
    <recommendedName>
        <fullName evidence="2">site-specific DNA-methyltransferase (adenine-specific)</fullName>
        <ecNumber evidence="2">2.1.1.72</ecNumber>
    </recommendedName>
</protein>
<dbReference type="PANTHER" id="PTHR33841">
    <property type="entry name" value="DNA METHYLTRANSFERASE YEEA-RELATED"/>
    <property type="match status" value="1"/>
</dbReference>
<dbReference type="EMBL" id="CP002629">
    <property type="protein sequence ID" value="AEB08772.1"/>
    <property type="molecule type" value="Genomic_DNA"/>
</dbReference>
<evidence type="ECO:0000259" key="8">
    <source>
        <dbReference type="Pfam" id="PF07669"/>
    </source>
</evidence>
<evidence type="ECO:0000313" key="10">
    <source>
        <dbReference type="EMBL" id="AEB08772.1"/>
    </source>
</evidence>
<organism evidence="10 11">
    <name type="scientific">Desulfobacca acetoxidans (strain ATCC 700848 / DSM 11109 / ASRB2)</name>
    <dbReference type="NCBI Taxonomy" id="880072"/>
    <lineage>
        <taxon>Bacteria</taxon>
        <taxon>Pseudomonadati</taxon>
        <taxon>Thermodesulfobacteriota</taxon>
        <taxon>Desulfobaccia</taxon>
        <taxon>Desulfobaccales</taxon>
        <taxon>Desulfobaccaceae</taxon>
        <taxon>Desulfobacca</taxon>
    </lineage>
</organism>
<keyword evidence="5" id="KW-0949">S-adenosyl-L-methionine</keyword>
<dbReference type="GO" id="GO:0008170">
    <property type="term" value="F:N-methyltransferase activity"/>
    <property type="evidence" value="ECO:0007669"/>
    <property type="project" value="InterPro"/>
</dbReference>
<dbReference type="STRING" id="880072.Desac_0898"/>
<gene>
    <name evidence="10" type="ordered locus">Desac_0898</name>
</gene>
<evidence type="ECO:0000313" key="11">
    <source>
        <dbReference type="Proteomes" id="UP000000483"/>
    </source>
</evidence>
<dbReference type="GO" id="GO:0032259">
    <property type="term" value="P:methylation"/>
    <property type="evidence" value="ECO:0007669"/>
    <property type="project" value="UniProtKB-KW"/>
</dbReference>
<reference evidence="11" key="2">
    <citation type="submission" date="2011-03" db="EMBL/GenBank/DDBJ databases">
        <title>The complete genome of Desulfobacca acetoxidans DSM 11109.</title>
        <authorList>
            <consortium name="US DOE Joint Genome Institute (JGI-PGF)"/>
            <person name="Lucas S."/>
            <person name="Copeland A."/>
            <person name="Lapidus A."/>
            <person name="Bruce D."/>
            <person name="Goodwin L."/>
            <person name="Pitluck S."/>
            <person name="Peters L."/>
            <person name="Kyrpides N."/>
            <person name="Mavromatis K."/>
            <person name="Ivanova N."/>
            <person name="Ovchinnikova G."/>
            <person name="Teshima H."/>
            <person name="Detter J.C."/>
            <person name="Han C."/>
            <person name="Land M."/>
            <person name="Hauser L."/>
            <person name="Markowitz V."/>
            <person name="Cheng J.-F."/>
            <person name="Hugenholtz P."/>
            <person name="Woyke T."/>
            <person name="Wu D."/>
            <person name="Spring S."/>
            <person name="Schueler E."/>
            <person name="Brambilla E."/>
            <person name="Klenk H.-P."/>
            <person name="Eisen J.A."/>
        </authorList>
    </citation>
    <scope>NUCLEOTIDE SEQUENCE [LARGE SCALE GENOMIC DNA]</scope>
    <source>
        <strain evidence="11">ATCC 700848 / DSM 11109 / ASRB2</strain>
    </source>
</reference>
<name>F2NH01_DESAR</name>
<dbReference type="RefSeq" id="WP_013705885.1">
    <property type="nucleotide sequence ID" value="NC_015388.1"/>
</dbReference>
<dbReference type="eggNOG" id="COG0286">
    <property type="taxonomic scope" value="Bacteria"/>
</dbReference>
<dbReference type="Pfam" id="PF22837">
    <property type="entry name" value="M_Eco57I_C"/>
    <property type="match status" value="1"/>
</dbReference>
<dbReference type="InterPro" id="IPR003356">
    <property type="entry name" value="DNA_methylase_A-5"/>
</dbReference>
<dbReference type="GO" id="GO:0009007">
    <property type="term" value="F:site-specific DNA-methyltransferase (adenine-specific) activity"/>
    <property type="evidence" value="ECO:0007669"/>
    <property type="project" value="UniProtKB-EC"/>
</dbReference>
<dbReference type="OrthoDB" id="9761012at2"/>
<evidence type="ECO:0000256" key="6">
    <source>
        <dbReference type="ARBA" id="ARBA00047942"/>
    </source>
</evidence>
<dbReference type="KEGG" id="dao:Desac_0898"/>
<reference evidence="10 11" key="1">
    <citation type="journal article" date="2011" name="Stand. Genomic Sci.">
        <title>Complete genome sequence of the acetate-degrading sulfate reducer Desulfobacca acetoxidans type strain (ASRB2).</title>
        <authorList>
            <person name="Goker M."/>
            <person name="Teshima H."/>
            <person name="Lapidus A."/>
            <person name="Nolan M."/>
            <person name="Lucas S."/>
            <person name="Hammon N."/>
            <person name="Deshpande S."/>
            <person name="Cheng J.F."/>
            <person name="Tapia R."/>
            <person name="Han C."/>
            <person name="Goodwin L."/>
            <person name="Pitluck S."/>
            <person name="Huntemann M."/>
            <person name="Liolios K."/>
            <person name="Ivanova N."/>
            <person name="Pagani I."/>
            <person name="Mavromatis K."/>
            <person name="Ovchinikova G."/>
            <person name="Pati A."/>
            <person name="Chen A."/>
            <person name="Palaniappan K."/>
            <person name="Land M."/>
            <person name="Hauser L."/>
            <person name="Brambilla E.M."/>
            <person name="Rohde M."/>
            <person name="Spring S."/>
            <person name="Detter J.C."/>
            <person name="Woyke T."/>
            <person name="Bristow J."/>
            <person name="Eisen J.A."/>
            <person name="Markowitz V."/>
            <person name="Hugenholtz P."/>
            <person name="Kyrpides N.C."/>
            <person name="Klenk H.P."/>
        </authorList>
    </citation>
    <scope>NUCLEOTIDE SEQUENCE [LARGE SCALE GENOMIC DNA]</scope>
    <source>
        <strain evidence="11">ATCC 700848 / DSM 11109 / ASRB2</strain>
    </source>
</reference>
<dbReference type="EC" id="2.1.1.72" evidence="2"/>
<dbReference type="GO" id="GO:0006304">
    <property type="term" value="P:DNA modification"/>
    <property type="evidence" value="ECO:0007669"/>
    <property type="project" value="InterPro"/>
</dbReference>
<keyword evidence="4" id="KW-0808">Transferase</keyword>
<keyword evidence="11" id="KW-1185">Reference proteome</keyword>
<dbReference type="InterPro" id="IPR029063">
    <property type="entry name" value="SAM-dependent_MTases_sf"/>
</dbReference>
<comment type="similarity">
    <text evidence="1">Belongs to the N(4)/N(6)-methyltransferase family.</text>
</comment>
<accession>F2NH01</accession>
<keyword evidence="3 10" id="KW-0489">Methyltransferase</keyword>
<dbReference type="GO" id="GO:0003677">
    <property type="term" value="F:DNA binding"/>
    <property type="evidence" value="ECO:0007669"/>
    <property type="project" value="InterPro"/>
</dbReference>
<dbReference type="Proteomes" id="UP000000483">
    <property type="component" value="Chromosome"/>
</dbReference>
<dbReference type="PRINTS" id="PR00507">
    <property type="entry name" value="N12N6MTFRASE"/>
</dbReference>
<feature type="domain" description="DNA methylase adenine-specific" evidence="7">
    <location>
        <begin position="322"/>
        <end position="424"/>
    </location>
</feature>
<evidence type="ECO:0000259" key="7">
    <source>
        <dbReference type="Pfam" id="PF02384"/>
    </source>
</evidence>
<dbReference type="InterPro" id="IPR050953">
    <property type="entry name" value="N4_N6_ade-DNA_methylase"/>
</dbReference>
<feature type="domain" description="Type II methyltransferase M.Eco57I C-terminal" evidence="9">
    <location>
        <begin position="724"/>
        <end position="970"/>
    </location>
</feature>
<comment type="catalytic activity">
    <reaction evidence="6">
        <text>a 2'-deoxyadenosine in DNA + S-adenosyl-L-methionine = an N(6)-methyl-2'-deoxyadenosine in DNA + S-adenosyl-L-homocysteine + H(+)</text>
        <dbReference type="Rhea" id="RHEA:15197"/>
        <dbReference type="Rhea" id="RHEA-COMP:12418"/>
        <dbReference type="Rhea" id="RHEA-COMP:12419"/>
        <dbReference type="ChEBI" id="CHEBI:15378"/>
        <dbReference type="ChEBI" id="CHEBI:57856"/>
        <dbReference type="ChEBI" id="CHEBI:59789"/>
        <dbReference type="ChEBI" id="CHEBI:90615"/>
        <dbReference type="ChEBI" id="CHEBI:90616"/>
        <dbReference type="EC" id="2.1.1.72"/>
    </reaction>
</comment>
<dbReference type="SUPFAM" id="SSF53335">
    <property type="entry name" value="S-adenosyl-L-methionine-dependent methyltransferases"/>
    <property type="match status" value="1"/>
</dbReference>
<evidence type="ECO:0000256" key="5">
    <source>
        <dbReference type="ARBA" id="ARBA00022691"/>
    </source>
</evidence>
<evidence type="ECO:0000256" key="4">
    <source>
        <dbReference type="ARBA" id="ARBA00022679"/>
    </source>
</evidence>